<feature type="region of interest" description="Disordered" evidence="1">
    <location>
        <begin position="114"/>
        <end position="171"/>
    </location>
</feature>
<feature type="compositionally biased region" description="Acidic residues" evidence="1">
    <location>
        <begin position="124"/>
        <end position="166"/>
    </location>
</feature>
<dbReference type="EMBL" id="RXIC02000020">
    <property type="protein sequence ID" value="KAB1221421.1"/>
    <property type="molecule type" value="Genomic_DNA"/>
</dbReference>
<accession>A0A6A1W885</accession>
<dbReference type="Proteomes" id="UP000516437">
    <property type="component" value="Chromosome 2"/>
</dbReference>
<name>A0A6A1W885_9ROSI</name>
<gene>
    <name evidence="2" type="ORF">CJ030_MR2G013145</name>
</gene>
<feature type="region of interest" description="Disordered" evidence="1">
    <location>
        <begin position="1"/>
        <end position="67"/>
    </location>
</feature>
<evidence type="ECO:0000313" key="3">
    <source>
        <dbReference type="Proteomes" id="UP000516437"/>
    </source>
</evidence>
<keyword evidence="3" id="KW-1185">Reference proteome</keyword>
<reference evidence="2 3" key="1">
    <citation type="journal article" date="2019" name="Plant Biotechnol. J.">
        <title>The red bayberry genome and genetic basis of sex determination.</title>
        <authorList>
            <person name="Jia H.M."/>
            <person name="Jia H.J."/>
            <person name="Cai Q.L."/>
            <person name="Wang Y."/>
            <person name="Zhao H.B."/>
            <person name="Yang W.F."/>
            <person name="Wang G.Y."/>
            <person name="Li Y.H."/>
            <person name="Zhan D.L."/>
            <person name="Shen Y.T."/>
            <person name="Niu Q.F."/>
            <person name="Chang L."/>
            <person name="Qiu J."/>
            <person name="Zhao L."/>
            <person name="Xie H.B."/>
            <person name="Fu W.Y."/>
            <person name="Jin J."/>
            <person name="Li X.W."/>
            <person name="Jiao Y."/>
            <person name="Zhou C.C."/>
            <person name="Tu T."/>
            <person name="Chai C.Y."/>
            <person name="Gao J.L."/>
            <person name="Fan L.J."/>
            <person name="van de Weg E."/>
            <person name="Wang J.Y."/>
            <person name="Gao Z.S."/>
        </authorList>
    </citation>
    <scope>NUCLEOTIDE SEQUENCE [LARGE SCALE GENOMIC DNA]</scope>
    <source>
        <tissue evidence="2">Leaves</tissue>
    </source>
</reference>
<dbReference type="AlphaFoldDB" id="A0A6A1W885"/>
<evidence type="ECO:0000256" key="1">
    <source>
        <dbReference type="SAM" id="MobiDB-lite"/>
    </source>
</evidence>
<protein>
    <submittedName>
        <fullName evidence="2">Uncharacterized protein</fullName>
    </submittedName>
</protein>
<evidence type="ECO:0000313" key="2">
    <source>
        <dbReference type="EMBL" id="KAB1221421.1"/>
    </source>
</evidence>
<sequence length="186" mass="20727">MVRLKRVAAKQAENHCGMSKQPASTKPPKKRTEASSSAPPPPKRFTRQASGKAPQTPDPPTDFDSNRFLNAKAEELFTTRFAPKLLIIEREEVFKLDLAKLMADVAFMRKHLRLDDASSSAPPPEEDTEDVEEEEDKEEDVRVEDDPAADDVDEGDDEVEGDEDDGYALPPLMMNSFFGSFLTKGE</sequence>
<comment type="caution">
    <text evidence="2">The sequence shown here is derived from an EMBL/GenBank/DDBJ whole genome shotgun (WGS) entry which is preliminary data.</text>
</comment>
<organism evidence="2 3">
    <name type="scientific">Morella rubra</name>
    <name type="common">Chinese bayberry</name>
    <dbReference type="NCBI Taxonomy" id="262757"/>
    <lineage>
        <taxon>Eukaryota</taxon>
        <taxon>Viridiplantae</taxon>
        <taxon>Streptophyta</taxon>
        <taxon>Embryophyta</taxon>
        <taxon>Tracheophyta</taxon>
        <taxon>Spermatophyta</taxon>
        <taxon>Magnoliopsida</taxon>
        <taxon>eudicotyledons</taxon>
        <taxon>Gunneridae</taxon>
        <taxon>Pentapetalae</taxon>
        <taxon>rosids</taxon>
        <taxon>fabids</taxon>
        <taxon>Fagales</taxon>
        <taxon>Myricaceae</taxon>
        <taxon>Morella</taxon>
    </lineage>
</organism>
<proteinExistence type="predicted"/>